<dbReference type="SUPFAM" id="SSF159774">
    <property type="entry name" value="YerB-like"/>
    <property type="match status" value="1"/>
</dbReference>
<dbReference type="RefSeq" id="WP_205174755.1">
    <property type="nucleotide sequence ID" value="NZ_JAFBDZ010000005.1"/>
</dbReference>
<name>A0ABS2NI86_9BACI</name>
<evidence type="ECO:0000256" key="1">
    <source>
        <dbReference type="SAM" id="MobiDB-lite"/>
    </source>
</evidence>
<evidence type="ECO:0000259" key="3">
    <source>
        <dbReference type="Pfam" id="PF17479"/>
    </source>
</evidence>
<evidence type="ECO:0008006" key="6">
    <source>
        <dbReference type="Google" id="ProtNLM"/>
    </source>
</evidence>
<dbReference type="InterPro" id="IPR035328">
    <property type="entry name" value="DUF3048_C"/>
</dbReference>
<dbReference type="Proteomes" id="UP001646157">
    <property type="component" value="Unassembled WGS sequence"/>
</dbReference>
<feature type="domain" description="DUF3048" evidence="3">
    <location>
        <begin position="219"/>
        <end position="327"/>
    </location>
</feature>
<organism evidence="4 5">
    <name type="scientific">Rossellomorea pakistanensis</name>
    <dbReference type="NCBI Taxonomy" id="992288"/>
    <lineage>
        <taxon>Bacteria</taxon>
        <taxon>Bacillati</taxon>
        <taxon>Bacillota</taxon>
        <taxon>Bacilli</taxon>
        <taxon>Bacillales</taxon>
        <taxon>Bacillaceae</taxon>
        <taxon>Rossellomorea</taxon>
    </lineage>
</organism>
<sequence>MLKKAVMLSLVAFTLIGCGKEEKAEPTKDVTAPVTEEEKENEVENAHPFPLTGMEAEEAATSRSVAVVVNNHPKARPQSGLHKADIVYELLAEGDVTRFLAIFQSEMPKMVGPVRSARDYYVDLAKGYNSLFIAHGYSPEAKEMLTSGTIDHLNGMQYDGTLFKRADFRKPPHNSYISSDAIVKGADKNGYDMDTPPASLTFSEDGRSMDGEEVSSIMVSYDNNPSFNVIYEYNKDKDKYERFSADKKTVDYDSKTPVKLDNVLIIETPHKVIDNSGRREIDLLSGGNAYLLQKGKLIEVEWKNDDGKLLPYLDGEQVPLVPGKTWINIIPSNPGLEGSISKEIQ</sequence>
<feature type="domain" description="DUF3048" evidence="2">
    <location>
        <begin position="51"/>
        <end position="191"/>
    </location>
</feature>
<dbReference type="EMBL" id="JAFBDZ010000005">
    <property type="protein sequence ID" value="MBM7587572.1"/>
    <property type="molecule type" value="Genomic_DNA"/>
</dbReference>
<comment type="caution">
    <text evidence="4">The sequence shown here is derived from an EMBL/GenBank/DDBJ whole genome shotgun (WGS) entry which is preliminary data.</text>
</comment>
<keyword evidence="5" id="KW-1185">Reference proteome</keyword>
<reference evidence="4 5" key="1">
    <citation type="submission" date="2021-01" db="EMBL/GenBank/DDBJ databases">
        <title>Genomic Encyclopedia of Type Strains, Phase IV (KMG-IV): sequencing the most valuable type-strain genomes for metagenomic binning, comparative biology and taxonomic classification.</title>
        <authorList>
            <person name="Goeker M."/>
        </authorList>
    </citation>
    <scope>NUCLEOTIDE SEQUENCE [LARGE SCALE GENOMIC DNA]</scope>
    <source>
        <strain evidence="4 5">DSM 24834</strain>
    </source>
</reference>
<feature type="region of interest" description="Disordered" evidence="1">
    <location>
        <begin position="24"/>
        <end position="44"/>
    </location>
</feature>
<accession>A0ABS2NI86</accession>
<protein>
    <recommendedName>
        <fullName evidence="6">Lipoprotein YerB</fullName>
    </recommendedName>
</protein>
<gene>
    <name evidence="4" type="ORF">JOC86_004146</name>
</gene>
<dbReference type="InterPro" id="IPR023158">
    <property type="entry name" value="YerB-like_sf"/>
</dbReference>
<evidence type="ECO:0000313" key="5">
    <source>
        <dbReference type="Proteomes" id="UP001646157"/>
    </source>
</evidence>
<evidence type="ECO:0000313" key="4">
    <source>
        <dbReference type="EMBL" id="MBM7587572.1"/>
    </source>
</evidence>
<dbReference type="InterPro" id="IPR021416">
    <property type="entry name" value="DUF3048_N"/>
</dbReference>
<evidence type="ECO:0000259" key="2">
    <source>
        <dbReference type="Pfam" id="PF11258"/>
    </source>
</evidence>
<dbReference type="Pfam" id="PF17479">
    <property type="entry name" value="DUF3048_C"/>
    <property type="match status" value="1"/>
</dbReference>
<dbReference type="Pfam" id="PF11258">
    <property type="entry name" value="DUF3048"/>
    <property type="match status" value="1"/>
</dbReference>
<proteinExistence type="predicted"/>
<dbReference type="Gene3D" id="3.50.90.10">
    <property type="entry name" value="YerB-like"/>
    <property type="match status" value="1"/>
</dbReference>
<dbReference type="PROSITE" id="PS51257">
    <property type="entry name" value="PROKAR_LIPOPROTEIN"/>
    <property type="match status" value="1"/>
</dbReference>